<keyword evidence="2" id="KW-1185">Reference proteome</keyword>
<accession>A0A0L0MIY0</accession>
<sequence length="152" mass="16670">MIQQEVGIPSAANRLAMFRIGRVDNGVTSIAATAQRFREAVDMALTDKSEVVSTKVVTKAFIASYQAFSESLEAARTGGVVKGATIDVLESIMKKLKTEYADGLASLRGDVARLEDRGPMSMKEFCAAASDKIDRLEQFWQTTYQHAPKMKM</sequence>
<dbReference type="OrthoDB" id="9883000at2"/>
<evidence type="ECO:0000313" key="2">
    <source>
        <dbReference type="Proteomes" id="UP000036959"/>
    </source>
</evidence>
<reference evidence="2" key="1">
    <citation type="submission" date="2015-06" db="EMBL/GenBank/DDBJ databases">
        <title>Comparative genomics of Burkholderia leaf nodule symbionts.</title>
        <authorList>
            <person name="Carlier A."/>
            <person name="Eberl L."/>
            <person name="Pinto-Carbo M."/>
        </authorList>
    </citation>
    <scope>NUCLEOTIDE SEQUENCE [LARGE SCALE GENOMIC DNA]</scope>
    <source>
        <strain evidence="2">UZHbot4</strain>
    </source>
</reference>
<dbReference type="EMBL" id="LFJJ01000002">
    <property type="protein sequence ID" value="KND62275.1"/>
    <property type="molecule type" value="Genomic_DNA"/>
</dbReference>
<comment type="caution">
    <text evidence="1">The sequence shown here is derived from an EMBL/GenBank/DDBJ whole genome shotgun (WGS) entry which is preliminary data.</text>
</comment>
<proteinExistence type="predicted"/>
<dbReference type="AlphaFoldDB" id="A0A0L0MIY0"/>
<gene>
    <name evidence="1" type="ORF">BVER_01707</name>
</gene>
<dbReference type="Proteomes" id="UP000036959">
    <property type="component" value="Unassembled WGS sequence"/>
</dbReference>
<protein>
    <submittedName>
        <fullName evidence="1">Uncharacterized protein</fullName>
    </submittedName>
</protein>
<dbReference type="RefSeq" id="WP_050451560.1">
    <property type="nucleotide sequence ID" value="NZ_LFJJ01000002.1"/>
</dbReference>
<dbReference type="PATRIC" id="fig|242163.4.peg.2510"/>
<name>A0A0L0MIY0_9BURK</name>
<evidence type="ECO:0000313" key="1">
    <source>
        <dbReference type="EMBL" id="KND62275.1"/>
    </source>
</evidence>
<organism evidence="1 2">
    <name type="scientific">Candidatus Burkholderia verschuerenii</name>
    <dbReference type="NCBI Taxonomy" id="242163"/>
    <lineage>
        <taxon>Bacteria</taxon>
        <taxon>Pseudomonadati</taxon>
        <taxon>Pseudomonadota</taxon>
        <taxon>Betaproteobacteria</taxon>
        <taxon>Burkholderiales</taxon>
        <taxon>Burkholderiaceae</taxon>
        <taxon>Burkholderia</taxon>
    </lineage>
</organism>